<reference evidence="7 8" key="1">
    <citation type="submission" date="2024-06" db="EMBL/GenBank/DDBJ databases">
        <title>Genomic Encyclopedia of Type Strains, Phase V (KMG-V): Genome sequencing to study the core and pangenomes of soil and plant-associated prokaryotes.</title>
        <authorList>
            <person name="Whitman W."/>
        </authorList>
    </citation>
    <scope>NUCLEOTIDE SEQUENCE [LARGE SCALE GENOMIC DNA]</scope>
    <source>
        <strain evidence="7 8">USDA 160</strain>
    </source>
</reference>
<dbReference type="SUPFAM" id="SSF50331">
    <property type="entry name" value="MOP-like"/>
    <property type="match status" value="1"/>
</dbReference>
<dbReference type="InterPro" id="IPR015855">
    <property type="entry name" value="ABC_transpr_MalK-like"/>
</dbReference>
<keyword evidence="2" id="KW-0813">Transport</keyword>
<protein>
    <submittedName>
        <fullName evidence="7">Multiple sugar transport system ATP-binding protein</fullName>
    </submittedName>
</protein>
<evidence type="ECO:0000256" key="3">
    <source>
        <dbReference type="ARBA" id="ARBA00022741"/>
    </source>
</evidence>
<evidence type="ECO:0000256" key="5">
    <source>
        <dbReference type="ARBA" id="ARBA00024722"/>
    </source>
</evidence>
<comment type="function">
    <text evidence="5">Involved in beta-(1--&gt;2)glucan export. Transmembrane domains (TMD) form a pore in the inner membrane and the ATP-binding domain (NBD) is responsible for energy generation.</text>
</comment>
<comment type="similarity">
    <text evidence="1">Belongs to the ABC transporter superfamily.</text>
</comment>
<dbReference type="Pfam" id="PF00005">
    <property type="entry name" value="ABC_tran"/>
    <property type="match status" value="1"/>
</dbReference>
<dbReference type="InterPro" id="IPR027417">
    <property type="entry name" value="P-loop_NTPase"/>
</dbReference>
<dbReference type="Gene3D" id="3.40.50.300">
    <property type="entry name" value="P-loop containing nucleotide triphosphate hydrolases"/>
    <property type="match status" value="1"/>
</dbReference>
<dbReference type="NCBIfam" id="NF008653">
    <property type="entry name" value="PRK11650.1"/>
    <property type="match status" value="1"/>
</dbReference>
<proteinExistence type="inferred from homology"/>
<dbReference type="CDD" id="cd03301">
    <property type="entry name" value="ABC_MalK_N"/>
    <property type="match status" value="1"/>
</dbReference>
<dbReference type="InterPro" id="IPR012340">
    <property type="entry name" value="NA-bd_OB-fold"/>
</dbReference>
<name>A0ABV2RVK0_BRAJP</name>
<dbReference type="PANTHER" id="PTHR43875:SF1">
    <property type="entry name" value="OSMOPROTECTIVE COMPOUNDS UPTAKE ATP-BINDING PROTEIN GGTA"/>
    <property type="match status" value="1"/>
</dbReference>
<keyword evidence="8" id="KW-1185">Reference proteome</keyword>
<dbReference type="Gene3D" id="2.40.50.100">
    <property type="match status" value="1"/>
</dbReference>
<evidence type="ECO:0000313" key="8">
    <source>
        <dbReference type="Proteomes" id="UP001549291"/>
    </source>
</evidence>
<dbReference type="EMBL" id="JBEPTQ010000002">
    <property type="protein sequence ID" value="MET4720249.1"/>
    <property type="molecule type" value="Genomic_DNA"/>
</dbReference>
<dbReference type="SUPFAM" id="SSF52540">
    <property type="entry name" value="P-loop containing nucleoside triphosphate hydrolases"/>
    <property type="match status" value="1"/>
</dbReference>
<accession>A0ABV2RVK0</accession>
<evidence type="ECO:0000256" key="1">
    <source>
        <dbReference type="ARBA" id="ARBA00005417"/>
    </source>
</evidence>
<comment type="caution">
    <text evidence="7">The sequence shown here is derived from an EMBL/GenBank/DDBJ whole genome shotgun (WGS) entry which is preliminary data.</text>
</comment>
<dbReference type="PANTHER" id="PTHR43875">
    <property type="entry name" value="MALTODEXTRIN IMPORT ATP-BINDING PROTEIN MSMX"/>
    <property type="match status" value="1"/>
</dbReference>
<keyword evidence="3" id="KW-0547">Nucleotide-binding</keyword>
<dbReference type="InterPro" id="IPR003439">
    <property type="entry name" value="ABC_transporter-like_ATP-bd"/>
</dbReference>
<dbReference type="PROSITE" id="PS00211">
    <property type="entry name" value="ABC_TRANSPORTER_1"/>
    <property type="match status" value="1"/>
</dbReference>
<keyword evidence="4 7" id="KW-0067">ATP-binding</keyword>
<dbReference type="InterPro" id="IPR040582">
    <property type="entry name" value="OB_MalK-like"/>
</dbReference>
<dbReference type="GO" id="GO:0005524">
    <property type="term" value="F:ATP binding"/>
    <property type="evidence" value="ECO:0007669"/>
    <property type="project" value="UniProtKB-KW"/>
</dbReference>
<evidence type="ECO:0000313" key="7">
    <source>
        <dbReference type="EMBL" id="MET4720249.1"/>
    </source>
</evidence>
<evidence type="ECO:0000256" key="4">
    <source>
        <dbReference type="ARBA" id="ARBA00022840"/>
    </source>
</evidence>
<evidence type="ECO:0000259" key="6">
    <source>
        <dbReference type="PROSITE" id="PS50893"/>
    </source>
</evidence>
<dbReference type="Proteomes" id="UP001549291">
    <property type="component" value="Unassembled WGS sequence"/>
</dbReference>
<dbReference type="SMART" id="SM00382">
    <property type="entry name" value="AAA"/>
    <property type="match status" value="1"/>
</dbReference>
<organism evidence="7 8">
    <name type="scientific">Bradyrhizobium japonicum</name>
    <dbReference type="NCBI Taxonomy" id="375"/>
    <lineage>
        <taxon>Bacteria</taxon>
        <taxon>Pseudomonadati</taxon>
        <taxon>Pseudomonadota</taxon>
        <taxon>Alphaproteobacteria</taxon>
        <taxon>Hyphomicrobiales</taxon>
        <taxon>Nitrobacteraceae</taxon>
        <taxon>Bradyrhizobium</taxon>
    </lineage>
</organism>
<dbReference type="InterPro" id="IPR047641">
    <property type="entry name" value="ABC_transpr_MalK/UgpC-like"/>
</dbReference>
<dbReference type="InterPro" id="IPR008995">
    <property type="entry name" value="Mo/tungstate-bd_C_term_dom"/>
</dbReference>
<dbReference type="Pfam" id="PF17912">
    <property type="entry name" value="OB_MalK"/>
    <property type="match status" value="1"/>
</dbReference>
<dbReference type="PROSITE" id="PS50893">
    <property type="entry name" value="ABC_TRANSPORTER_2"/>
    <property type="match status" value="1"/>
</dbReference>
<dbReference type="InterPro" id="IPR003593">
    <property type="entry name" value="AAA+_ATPase"/>
</dbReference>
<evidence type="ECO:0000256" key="2">
    <source>
        <dbReference type="ARBA" id="ARBA00022448"/>
    </source>
</evidence>
<gene>
    <name evidence="7" type="ORF">ABIF63_004355</name>
</gene>
<sequence length="384" mass="42012">MMREHHPGFVGRRYRGRKKESMAHVEIENVSKAYGPYKIIEGLNLSVADEEFVVLVGPSGCGKTTTLRMIAGLETVTSGTIRIGNRDVTQLRPGLRNCAMVFQNYALYPHMTVGENIGYGMKARGESRANIAKAVADVARVLDLEQYVNRRPKQLSGGQRQRVAIGRAIVRSPDVFLFDEPLSNLDAKLRIEMRTEIKALHRRLAKTIVYVTHDQVEAMTMADRVVVMNRGRIEQAADPITIYEKPSNLFVAGFMGAPSMNFIHGEIAARDGALIFTEPSGTALRLPKSREAAYAGSIGKPVVLGVRPDHVLRQDAPSGSSVRMMVKDVEPLGPHTLVIGTVGAFPFTAQMQVGVSAAPDRPIDVAIDLERTHLFDKVSGAAVS</sequence>
<keyword evidence="7" id="KW-0762">Sugar transport</keyword>
<dbReference type="InterPro" id="IPR017871">
    <property type="entry name" value="ABC_transporter-like_CS"/>
</dbReference>
<dbReference type="Gene3D" id="2.40.50.140">
    <property type="entry name" value="Nucleic acid-binding proteins"/>
    <property type="match status" value="1"/>
</dbReference>
<feature type="domain" description="ABC transporter" evidence="6">
    <location>
        <begin position="25"/>
        <end position="255"/>
    </location>
</feature>